<protein>
    <submittedName>
        <fullName evidence="2">Uncharacterized protein</fullName>
    </submittedName>
</protein>
<dbReference type="eggNOG" id="COG2865">
    <property type="taxonomic scope" value="Bacteria"/>
</dbReference>
<evidence type="ECO:0000256" key="1">
    <source>
        <dbReference type="SAM" id="MobiDB-lite"/>
    </source>
</evidence>
<reference evidence="2 3" key="1">
    <citation type="journal article" date="2013" name="Sci. Rep.">
        <title>Extraordinary expansion of a Sorangium cellulosum genome from an alkaline milieu.</title>
        <authorList>
            <person name="Han K."/>
            <person name="Li Z.F."/>
            <person name="Peng R."/>
            <person name="Zhu L.P."/>
            <person name="Zhou T."/>
            <person name="Wang L.G."/>
            <person name="Li S.G."/>
            <person name="Zhang X.B."/>
            <person name="Hu W."/>
            <person name="Wu Z.H."/>
            <person name="Qin N."/>
            <person name="Li Y.Z."/>
        </authorList>
    </citation>
    <scope>NUCLEOTIDE SEQUENCE [LARGE SCALE GENOMIC DNA]</scope>
    <source>
        <strain evidence="2 3">So0157-2</strain>
    </source>
</reference>
<feature type="compositionally biased region" description="Basic and acidic residues" evidence="1">
    <location>
        <begin position="149"/>
        <end position="158"/>
    </location>
</feature>
<dbReference type="RefSeq" id="WP_020735763.1">
    <property type="nucleotide sequence ID" value="NC_021658.1"/>
</dbReference>
<dbReference type="HOGENOM" id="CLU_986613_0_0_7"/>
<sequence length="282" mass="30855">MLEPSPREFRITLRNTPTLTAEDRTFVASLGDEELTDLDFRALLEAHRHGRIDNARMRQISGLDTLGASQLLRRLRDRELLTLHPAGSASFYELGPTVRGRFSGDARFSTGHLAEEQLERFAEQLGDPGKLPDDGADKGELASDGGEPAPDRGELAPDRGELTEEGAADRGELASDSGNLGDVPPSVRELLASLGPRPRRDRLRQAILRLAELRAWKPSELAAVLGLADAAKLVERHLSPMVSEGLLERTHPENLRHPEQAYCSRKGGPAASRDKEDDDGAR</sequence>
<dbReference type="STRING" id="1254432.SCE1572_19120"/>
<dbReference type="OrthoDB" id="9805115at2"/>
<feature type="compositionally biased region" description="Basic and acidic residues" evidence="1">
    <location>
        <begin position="272"/>
        <end position="282"/>
    </location>
</feature>
<evidence type="ECO:0000313" key="3">
    <source>
        <dbReference type="Proteomes" id="UP000014803"/>
    </source>
</evidence>
<dbReference type="Proteomes" id="UP000014803">
    <property type="component" value="Chromosome"/>
</dbReference>
<organism evidence="2 3">
    <name type="scientific">Sorangium cellulosum So0157-2</name>
    <dbReference type="NCBI Taxonomy" id="1254432"/>
    <lineage>
        <taxon>Bacteria</taxon>
        <taxon>Pseudomonadati</taxon>
        <taxon>Myxococcota</taxon>
        <taxon>Polyangia</taxon>
        <taxon>Polyangiales</taxon>
        <taxon>Polyangiaceae</taxon>
        <taxon>Sorangium</taxon>
    </lineage>
</organism>
<dbReference type="AlphaFoldDB" id="S4XX01"/>
<dbReference type="KEGG" id="scu:SCE1572_19120"/>
<feature type="compositionally biased region" description="Basic and acidic residues" evidence="1">
    <location>
        <begin position="130"/>
        <end position="141"/>
    </location>
</feature>
<dbReference type="EMBL" id="CP003969">
    <property type="protein sequence ID" value="AGP36415.1"/>
    <property type="molecule type" value="Genomic_DNA"/>
</dbReference>
<gene>
    <name evidence="2" type="ORF">SCE1572_19120</name>
</gene>
<feature type="region of interest" description="Disordered" evidence="1">
    <location>
        <begin position="249"/>
        <end position="282"/>
    </location>
</feature>
<feature type="compositionally biased region" description="Basic and acidic residues" evidence="1">
    <location>
        <begin position="249"/>
        <end position="259"/>
    </location>
</feature>
<name>S4XX01_SORCE</name>
<proteinExistence type="predicted"/>
<evidence type="ECO:0000313" key="2">
    <source>
        <dbReference type="EMBL" id="AGP36415.1"/>
    </source>
</evidence>
<accession>S4XX01</accession>
<feature type="region of interest" description="Disordered" evidence="1">
    <location>
        <begin position="125"/>
        <end position="158"/>
    </location>
</feature>
<dbReference type="PATRIC" id="fig|1254432.3.peg.4326"/>